<evidence type="ECO:0000313" key="1">
    <source>
        <dbReference type="EMBL" id="KAK8559249.1"/>
    </source>
</evidence>
<dbReference type="Proteomes" id="UP001472677">
    <property type="component" value="Unassembled WGS sequence"/>
</dbReference>
<dbReference type="PANTHER" id="PTHR33593">
    <property type="entry name" value="DUF1442 FAMILY PROTEIN"/>
    <property type="match status" value="1"/>
</dbReference>
<proteinExistence type="predicted"/>
<dbReference type="EMBL" id="JBBPBM010000015">
    <property type="protein sequence ID" value="KAK8559249.1"/>
    <property type="molecule type" value="Genomic_DNA"/>
</dbReference>
<evidence type="ECO:0008006" key="3">
    <source>
        <dbReference type="Google" id="ProtNLM"/>
    </source>
</evidence>
<dbReference type="SUPFAM" id="SSF53335">
    <property type="entry name" value="S-adenosyl-L-methionine-dependent methyltransferases"/>
    <property type="match status" value="1"/>
</dbReference>
<dbReference type="Gene3D" id="3.40.50.150">
    <property type="entry name" value="Vaccinia Virus protein VP39"/>
    <property type="match status" value="1"/>
</dbReference>
<organism evidence="1 2">
    <name type="scientific">Hibiscus sabdariffa</name>
    <name type="common">roselle</name>
    <dbReference type="NCBI Taxonomy" id="183260"/>
    <lineage>
        <taxon>Eukaryota</taxon>
        <taxon>Viridiplantae</taxon>
        <taxon>Streptophyta</taxon>
        <taxon>Embryophyta</taxon>
        <taxon>Tracheophyta</taxon>
        <taxon>Spermatophyta</taxon>
        <taxon>Magnoliopsida</taxon>
        <taxon>eudicotyledons</taxon>
        <taxon>Gunneridae</taxon>
        <taxon>Pentapetalae</taxon>
        <taxon>rosids</taxon>
        <taxon>malvids</taxon>
        <taxon>Malvales</taxon>
        <taxon>Malvaceae</taxon>
        <taxon>Malvoideae</taxon>
        <taxon>Hibiscus</taxon>
    </lineage>
</organism>
<gene>
    <name evidence="1" type="ORF">V6N12_042530</name>
</gene>
<reference evidence="1 2" key="1">
    <citation type="journal article" date="2024" name="G3 (Bethesda)">
        <title>Genome assembly of Hibiscus sabdariffa L. provides insights into metabolisms of medicinal natural products.</title>
        <authorList>
            <person name="Kim T."/>
        </authorList>
    </citation>
    <scope>NUCLEOTIDE SEQUENCE [LARGE SCALE GENOMIC DNA]</scope>
    <source>
        <strain evidence="1">TK-2024</strain>
        <tissue evidence="1">Old leaves</tissue>
    </source>
</reference>
<protein>
    <recommendedName>
        <fullName evidence="3">O-methyltransferase</fullName>
    </recommendedName>
</protein>
<keyword evidence="2" id="KW-1185">Reference proteome</keyword>
<dbReference type="InterPro" id="IPR029063">
    <property type="entry name" value="SAM-dependent_MTases_sf"/>
</dbReference>
<accession>A0ABR2EF20</accession>
<comment type="caution">
    <text evidence="1">The sequence shown here is derived from an EMBL/GenBank/DDBJ whole genome shotgun (WGS) entry which is preliminary data.</text>
</comment>
<evidence type="ECO:0000313" key="2">
    <source>
        <dbReference type="Proteomes" id="UP001472677"/>
    </source>
</evidence>
<dbReference type="InterPro" id="IPR009902">
    <property type="entry name" value="DUF1442"/>
</dbReference>
<dbReference type="Pfam" id="PF07279">
    <property type="entry name" value="DUF1442"/>
    <property type="match status" value="1"/>
</dbReference>
<name>A0ABR2EF20_9ROSI</name>
<dbReference type="PANTHER" id="PTHR33593:SF16">
    <property type="entry name" value="OS08G0110600 PROTEIN"/>
    <property type="match status" value="1"/>
</dbReference>
<sequence length="214" mass="23859">MKDWSSPDALKAYLETLHLSQRKGDGNEDVTEPKCMELISAMAAGKGAKSILEITTKGITQLTIALAVAAKHTGGQLICILSSPQSSDDDHQQHPDSIAKAKLNSAGLQRFIKLVHADAGSSPWEQLKKVDFAVVDCKLDDDHLKLMFKKVDVIRTGWTLIVHNVDHRKHGLDQLLRRRRVESVTLPIGEGTEMIRILGYSFRRRNRFLVTTII</sequence>